<dbReference type="Pfam" id="PF05193">
    <property type="entry name" value="Peptidase_M16_C"/>
    <property type="match status" value="1"/>
</dbReference>
<feature type="signal peptide" evidence="2">
    <location>
        <begin position="1"/>
        <end position="24"/>
    </location>
</feature>
<dbReference type="InterPro" id="IPR011765">
    <property type="entry name" value="Pept_M16_N"/>
</dbReference>
<feature type="chain" id="PRO_5046475041" evidence="2">
    <location>
        <begin position="25"/>
        <end position="450"/>
    </location>
</feature>
<dbReference type="Gene3D" id="3.30.830.10">
    <property type="entry name" value="Metalloenzyme, LuxS/M16 peptidase-like"/>
    <property type="match status" value="2"/>
</dbReference>
<evidence type="ECO:0000313" key="5">
    <source>
        <dbReference type="EMBL" id="MET1489122.1"/>
    </source>
</evidence>
<dbReference type="EMBL" id="JBEWLZ010000002">
    <property type="protein sequence ID" value="MET1489122.1"/>
    <property type="molecule type" value="Genomic_DNA"/>
</dbReference>
<accession>A0ABV2CNN9</accession>
<evidence type="ECO:0000259" key="3">
    <source>
        <dbReference type="Pfam" id="PF00675"/>
    </source>
</evidence>
<gene>
    <name evidence="5" type="ORF">ABVT11_04740</name>
</gene>
<keyword evidence="2" id="KW-0732">Signal</keyword>
<evidence type="ECO:0000313" key="6">
    <source>
        <dbReference type="Proteomes" id="UP001548590"/>
    </source>
</evidence>
<evidence type="ECO:0000256" key="2">
    <source>
        <dbReference type="SAM" id="SignalP"/>
    </source>
</evidence>
<dbReference type="PANTHER" id="PTHR11851:SF49">
    <property type="entry name" value="MITOCHONDRIAL-PROCESSING PEPTIDASE SUBUNIT ALPHA"/>
    <property type="match status" value="1"/>
</dbReference>
<dbReference type="PANTHER" id="PTHR11851">
    <property type="entry name" value="METALLOPROTEASE"/>
    <property type="match status" value="1"/>
</dbReference>
<name>A0ABV2CNN9_9RHOO</name>
<comment type="caution">
    <text evidence="5">The sequence shown here is derived from an EMBL/GenBank/DDBJ whole genome shotgun (WGS) entry which is preliminary data.</text>
</comment>
<proteinExistence type="inferred from homology"/>
<feature type="domain" description="Peptidase M16 N-terminal" evidence="3">
    <location>
        <begin position="38"/>
        <end position="182"/>
    </location>
</feature>
<protein>
    <submittedName>
        <fullName evidence="5">Pitrilysin family protein</fullName>
    </submittedName>
</protein>
<feature type="domain" description="Peptidase M16 C-terminal" evidence="4">
    <location>
        <begin position="191"/>
        <end position="378"/>
    </location>
</feature>
<comment type="similarity">
    <text evidence="1">Belongs to the peptidase M16 family.</text>
</comment>
<dbReference type="Pfam" id="PF00675">
    <property type="entry name" value="Peptidase_M16"/>
    <property type="match status" value="1"/>
</dbReference>
<sequence>MHLPRLLGLTLSGLLLATALPARANPFETTLANGLRLIVKEDHRAPTVTHMVWYRVGAMDETTGTTGVAHALEHMMFKGTETVGPGKFNRRVAAVGGADNAFTTQDYTAYFQQVPREGLAEMMTLEADRMAHLRIDDGLFAKELAVIREERRLRIEDQPRARLAETLMASIYQAHPYGHPVIGWPTDLDQLDAQDVRDWYQRWYSPGNATVVIVGDVAHEEVFRLAESLYGPLAARALPARKLPAEPPQHGIRRVTLEAPAELPYLMLAWRVPALASADTTSPAARSALALQVLAAVLDAYDGARLNRHLVRERRLAQSVGASSDPVSRGRENLFILEGVPAGHTGLAELESALRAEVRRVADKGVSADELARIKAQLLAGKVFARDSNMGQAMQIGGLEMAGFSWRDADPLTEALRGVRAEEVRAAARLLLDNTRLTVATLIPVPADRP</sequence>
<evidence type="ECO:0000256" key="1">
    <source>
        <dbReference type="ARBA" id="ARBA00007261"/>
    </source>
</evidence>
<dbReference type="RefSeq" id="WP_345924251.1">
    <property type="nucleotide sequence ID" value="NZ_JBDIVF010000001.1"/>
</dbReference>
<reference evidence="5 6" key="1">
    <citation type="submission" date="2024-07" db="EMBL/GenBank/DDBJ databases">
        <title>Uliginosibacterium paludis KCTC:42655.</title>
        <authorList>
            <person name="Kim M.K."/>
        </authorList>
    </citation>
    <scope>NUCLEOTIDE SEQUENCE [LARGE SCALE GENOMIC DNA]</scope>
    <source>
        <strain evidence="5 6">KCTC 42655</strain>
    </source>
</reference>
<dbReference type="InterPro" id="IPR011249">
    <property type="entry name" value="Metalloenz_LuxS/M16"/>
</dbReference>
<keyword evidence="6" id="KW-1185">Reference proteome</keyword>
<dbReference type="InterPro" id="IPR007863">
    <property type="entry name" value="Peptidase_M16_C"/>
</dbReference>
<dbReference type="SUPFAM" id="SSF63411">
    <property type="entry name" value="LuxS/MPP-like metallohydrolase"/>
    <property type="match status" value="2"/>
</dbReference>
<dbReference type="Proteomes" id="UP001548590">
    <property type="component" value="Unassembled WGS sequence"/>
</dbReference>
<evidence type="ECO:0000259" key="4">
    <source>
        <dbReference type="Pfam" id="PF05193"/>
    </source>
</evidence>
<organism evidence="5 6">
    <name type="scientific">Uliginosibacterium paludis</name>
    <dbReference type="NCBI Taxonomy" id="1615952"/>
    <lineage>
        <taxon>Bacteria</taxon>
        <taxon>Pseudomonadati</taxon>
        <taxon>Pseudomonadota</taxon>
        <taxon>Betaproteobacteria</taxon>
        <taxon>Rhodocyclales</taxon>
        <taxon>Zoogloeaceae</taxon>
        <taxon>Uliginosibacterium</taxon>
    </lineage>
</organism>
<dbReference type="InterPro" id="IPR050361">
    <property type="entry name" value="MPP/UQCRC_Complex"/>
</dbReference>